<proteinExistence type="inferred from homology"/>
<dbReference type="InterPro" id="IPR018119">
    <property type="entry name" value="Strictosidine_synth_cons-reg"/>
</dbReference>
<dbReference type="GO" id="GO:0012505">
    <property type="term" value="C:endomembrane system"/>
    <property type="evidence" value="ECO:0007669"/>
    <property type="project" value="TreeGrafter"/>
</dbReference>
<name>A0A151RUW8_CAJCA</name>
<dbReference type="EMBL" id="KQ483561">
    <property type="protein sequence ID" value="KYP46333.1"/>
    <property type="molecule type" value="Genomic_DNA"/>
</dbReference>
<dbReference type="Pfam" id="PF03088">
    <property type="entry name" value="Str_synth"/>
    <property type="match status" value="1"/>
</dbReference>
<dbReference type="STRING" id="3821.A0A151RUW8"/>
<dbReference type="GO" id="GO:0005773">
    <property type="term" value="C:vacuole"/>
    <property type="evidence" value="ECO:0007669"/>
    <property type="project" value="UniProtKB-SubCell"/>
</dbReference>
<protein>
    <submittedName>
        <fullName evidence="8">Adipocyte plasma membrane-associated protein</fullName>
    </submittedName>
</protein>
<evidence type="ECO:0000256" key="3">
    <source>
        <dbReference type="ARBA" id="ARBA00022554"/>
    </source>
</evidence>
<accession>A0A151RUW8</accession>
<dbReference type="AlphaFoldDB" id="A0A151RUW8"/>
<comment type="subcellular location">
    <subcellularLocation>
        <location evidence="1">Vacuole</location>
    </subcellularLocation>
</comment>
<keyword evidence="5" id="KW-0325">Glycoprotein</keyword>
<evidence type="ECO:0000313" key="8">
    <source>
        <dbReference type="EMBL" id="KYP46333.1"/>
    </source>
</evidence>
<gene>
    <name evidence="8" type="ORF">KK1_032055</name>
</gene>
<dbReference type="PANTHER" id="PTHR10426">
    <property type="entry name" value="STRICTOSIDINE SYNTHASE-RELATED"/>
    <property type="match status" value="1"/>
</dbReference>
<feature type="signal peptide" evidence="6">
    <location>
        <begin position="1"/>
        <end position="20"/>
    </location>
</feature>
<dbReference type="InterPro" id="IPR011042">
    <property type="entry name" value="6-blade_b-propeller_TolB-like"/>
</dbReference>
<dbReference type="Gramene" id="C.cajan_30146.t">
    <property type="protein sequence ID" value="C.cajan_30146.t"/>
    <property type="gene ID" value="C.cajan_30146"/>
</dbReference>
<organism evidence="8 9">
    <name type="scientific">Cajanus cajan</name>
    <name type="common">Pigeon pea</name>
    <name type="synonym">Cajanus indicus</name>
    <dbReference type="NCBI Taxonomy" id="3821"/>
    <lineage>
        <taxon>Eukaryota</taxon>
        <taxon>Viridiplantae</taxon>
        <taxon>Streptophyta</taxon>
        <taxon>Embryophyta</taxon>
        <taxon>Tracheophyta</taxon>
        <taxon>Spermatophyta</taxon>
        <taxon>Magnoliopsida</taxon>
        <taxon>eudicotyledons</taxon>
        <taxon>Gunneridae</taxon>
        <taxon>Pentapetalae</taxon>
        <taxon>rosids</taxon>
        <taxon>fabids</taxon>
        <taxon>Fabales</taxon>
        <taxon>Fabaceae</taxon>
        <taxon>Papilionoideae</taxon>
        <taxon>50 kb inversion clade</taxon>
        <taxon>NPAAA clade</taxon>
        <taxon>indigoferoid/millettioid clade</taxon>
        <taxon>Phaseoleae</taxon>
        <taxon>Cajanus</taxon>
    </lineage>
</organism>
<evidence type="ECO:0000256" key="2">
    <source>
        <dbReference type="ARBA" id="ARBA00009191"/>
    </source>
</evidence>
<keyword evidence="4 6" id="KW-0732">Signal</keyword>
<comment type="similarity">
    <text evidence="2">Belongs to the strictosidine synthase family.</text>
</comment>
<dbReference type="SUPFAM" id="SSF63829">
    <property type="entry name" value="Calcium-dependent phosphotriesterase"/>
    <property type="match status" value="1"/>
</dbReference>
<reference evidence="8" key="1">
    <citation type="journal article" date="2012" name="Nat. Biotechnol.">
        <title>Draft genome sequence of pigeonpea (Cajanus cajan), an orphan legume crop of resource-poor farmers.</title>
        <authorList>
            <person name="Varshney R.K."/>
            <person name="Chen W."/>
            <person name="Li Y."/>
            <person name="Bharti A.K."/>
            <person name="Saxena R.K."/>
            <person name="Schlueter J.A."/>
            <person name="Donoghue M.T."/>
            <person name="Azam S."/>
            <person name="Fan G."/>
            <person name="Whaley A.M."/>
            <person name="Farmer A.D."/>
            <person name="Sheridan J."/>
            <person name="Iwata A."/>
            <person name="Tuteja R."/>
            <person name="Penmetsa R.V."/>
            <person name="Wu W."/>
            <person name="Upadhyaya H.D."/>
            <person name="Yang S.P."/>
            <person name="Shah T."/>
            <person name="Saxena K.B."/>
            <person name="Michael T."/>
            <person name="McCombie W.R."/>
            <person name="Yang B."/>
            <person name="Zhang G."/>
            <person name="Yang H."/>
            <person name="Wang J."/>
            <person name="Spillane C."/>
            <person name="Cook D.R."/>
            <person name="May G.D."/>
            <person name="Xu X."/>
            <person name="Jackson S.A."/>
        </authorList>
    </citation>
    <scope>NUCLEOTIDE SEQUENCE [LARGE SCALE GENOMIC DNA]</scope>
</reference>
<evidence type="ECO:0000256" key="4">
    <source>
        <dbReference type="ARBA" id="ARBA00022729"/>
    </source>
</evidence>
<keyword evidence="3" id="KW-0926">Vacuole</keyword>
<evidence type="ECO:0000256" key="6">
    <source>
        <dbReference type="SAM" id="SignalP"/>
    </source>
</evidence>
<dbReference type="OMA" id="QRRNYIS"/>
<dbReference type="PANTHER" id="PTHR10426:SF79">
    <property type="entry name" value="PROTEIN STRICTOSIDINE SYNTHASE-LIKE 2"/>
    <property type="match status" value="1"/>
</dbReference>
<sequence>MRSQLHIAASFAAVVVIAWIAHNGGLGPSEEEAPQLEAVPIDGAVGPESLAFDPRGEGPYTGVSDGRIIKWHRALNRWLNFSATSSHRDDECGGACDEHPKKEHICGRPLGLCFSIPSSDLYIADAYKGLVVVGLNGGTARRLISTVKGEPLAFTNGLDVDQRTGAVYFTSSSSKHQRRNYISLILSREKTGKLMKYEPQSEKVSILVNNLSFANGVALSKDGDYILIIETTTCRVLRYWLETPKIGTLEVFADLPGFPDNIKRSPRGGFWVGIYSRREKLIQWILSYPWIGKVLLRLPLDITKAYSYLAKLKRSTGLAIRLSEQGNILEIFEDKIGNRGRSISEVEERDGILWVGSIDAPFVAKYNIIDAKEQGKRI</sequence>
<dbReference type="Gene3D" id="2.120.10.30">
    <property type="entry name" value="TolB, C-terminal domain"/>
    <property type="match status" value="1"/>
</dbReference>
<evidence type="ECO:0000256" key="1">
    <source>
        <dbReference type="ARBA" id="ARBA00004116"/>
    </source>
</evidence>
<dbReference type="GO" id="GO:0016787">
    <property type="term" value="F:hydrolase activity"/>
    <property type="evidence" value="ECO:0007669"/>
    <property type="project" value="TreeGrafter"/>
</dbReference>
<evidence type="ECO:0000256" key="5">
    <source>
        <dbReference type="ARBA" id="ARBA00023180"/>
    </source>
</evidence>
<dbReference type="Proteomes" id="UP000075243">
    <property type="component" value="Unassembled WGS sequence"/>
</dbReference>
<dbReference type="FunFam" id="2.120.10.30:FF:000032">
    <property type="entry name" value="Protein STRICTOSIDINE SYNTHASE-LIKE 13"/>
    <property type="match status" value="1"/>
</dbReference>
<dbReference type="OrthoDB" id="5307922at2759"/>
<dbReference type="Pfam" id="PF20067">
    <property type="entry name" value="SSL_N"/>
    <property type="match status" value="1"/>
</dbReference>
<feature type="domain" description="Strictosidine synthase conserved region" evidence="7">
    <location>
        <begin position="156"/>
        <end position="243"/>
    </location>
</feature>
<evidence type="ECO:0000313" key="9">
    <source>
        <dbReference type="Proteomes" id="UP000075243"/>
    </source>
</evidence>
<feature type="chain" id="PRO_5007588124" evidence="6">
    <location>
        <begin position="21"/>
        <end position="378"/>
    </location>
</feature>
<evidence type="ECO:0000259" key="7">
    <source>
        <dbReference type="Pfam" id="PF03088"/>
    </source>
</evidence>
<keyword evidence="9" id="KW-1185">Reference proteome</keyword>